<comment type="caution">
    <text evidence="7">The sequence shown here is derived from an EMBL/GenBank/DDBJ whole genome shotgun (WGS) entry which is preliminary data.</text>
</comment>
<organism evidence="7 8">
    <name type="scientific">Stutzerimonas stutzeri</name>
    <name type="common">Pseudomonas stutzeri</name>
    <dbReference type="NCBI Taxonomy" id="316"/>
    <lineage>
        <taxon>Bacteria</taxon>
        <taxon>Pseudomonadati</taxon>
        <taxon>Pseudomonadota</taxon>
        <taxon>Gammaproteobacteria</taxon>
        <taxon>Pseudomonadales</taxon>
        <taxon>Pseudomonadaceae</taxon>
        <taxon>Stutzerimonas</taxon>
    </lineage>
</organism>
<evidence type="ECO:0000256" key="2">
    <source>
        <dbReference type="ARBA" id="ARBA00007349"/>
    </source>
</evidence>
<evidence type="ECO:0000313" key="8">
    <source>
        <dbReference type="Proteomes" id="UP001138621"/>
    </source>
</evidence>
<dbReference type="AlphaFoldDB" id="A0AA40RXP0"/>
<keyword evidence="5 6" id="KW-0472">Membrane</keyword>
<evidence type="ECO:0000256" key="4">
    <source>
        <dbReference type="ARBA" id="ARBA00022989"/>
    </source>
</evidence>
<evidence type="ECO:0000256" key="5">
    <source>
        <dbReference type="ARBA" id="ARBA00023136"/>
    </source>
</evidence>
<dbReference type="Proteomes" id="UP001138621">
    <property type="component" value="Unassembled WGS sequence"/>
</dbReference>
<gene>
    <name evidence="7" type="ORF">G7024_25690</name>
</gene>
<dbReference type="Pfam" id="PF00939">
    <property type="entry name" value="Na_sulph_symp"/>
    <property type="match status" value="1"/>
</dbReference>
<evidence type="ECO:0000256" key="3">
    <source>
        <dbReference type="ARBA" id="ARBA00022692"/>
    </source>
</evidence>
<proteinExistence type="inferred from homology"/>
<reference evidence="7" key="1">
    <citation type="submission" date="2020-02" db="EMBL/GenBank/DDBJ databases">
        <title>Synteny-based analysis reveals conserved mechanism for high triclosan tolerance in Pseudomonas, as well as instances of horizontal transfer.</title>
        <authorList>
            <person name="Mcfarland A.G."/>
            <person name="Bertucci H.K."/>
            <person name="Litmann E."/>
            <person name="Shen J."/>
            <person name="Huttenhower C."/>
            <person name="Hartmann E.M."/>
        </authorList>
    </citation>
    <scope>NUCLEOTIDE SEQUENCE</scope>
    <source>
        <strain evidence="7">109A1</strain>
    </source>
</reference>
<dbReference type="InterPro" id="IPR030676">
    <property type="entry name" value="CitT-rel"/>
</dbReference>
<dbReference type="InterPro" id="IPR001898">
    <property type="entry name" value="SLC13A/DASS"/>
</dbReference>
<keyword evidence="4 6" id="KW-1133">Transmembrane helix</keyword>
<comment type="similarity">
    <text evidence="2">Belongs to the SLC13A/DASS transporter (TC 2.A.47) family. DIT1 subfamily.</text>
</comment>
<feature type="transmembrane region" description="Helical" evidence="6">
    <location>
        <begin position="28"/>
        <end position="51"/>
    </location>
</feature>
<feature type="non-terminal residue" evidence="7">
    <location>
        <position position="1"/>
    </location>
</feature>
<accession>A0AA40RXP0</accession>
<dbReference type="GO" id="GO:0022857">
    <property type="term" value="F:transmembrane transporter activity"/>
    <property type="evidence" value="ECO:0007669"/>
    <property type="project" value="InterPro"/>
</dbReference>
<sequence length="57" mass="6460">NLMAATTHYSSGPAPILFGSGYVKKSDWWRLNFILGLIYIVIWVGVGSLWMKLLGMW</sequence>
<dbReference type="GO" id="GO:0016020">
    <property type="term" value="C:membrane"/>
    <property type="evidence" value="ECO:0007669"/>
    <property type="project" value="UniProtKB-SubCell"/>
</dbReference>
<evidence type="ECO:0000313" key="7">
    <source>
        <dbReference type="EMBL" id="MBA1307739.1"/>
    </source>
</evidence>
<evidence type="ECO:0000256" key="6">
    <source>
        <dbReference type="SAM" id="Phobius"/>
    </source>
</evidence>
<name>A0AA40RXP0_STUST</name>
<evidence type="ECO:0000256" key="1">
    <source>
        <dbReference type="ARBA" id="ARBA00004141"/>
    </source>
</evidence>
<dbReference type="EMBL" id="JAAMRD010000300">
    <property type="protein sequence ID" value="MBA1307739.1"/>
    <property type="molecule type" value="Genomic_DNA"/>
</dbReference>
<protein>
    <submittedName>
        <fullName evidence="7">Anion permease</fullName>
    </submittedName>
</protein>
<dbReference type="PANTHER" id="PTHR42826">
    <property type="entry name" value="DICARBOXYLATE TRANSPORTER 2.1, CHLOROPLASTIC"/>
    <property type="match status" value="1"/>
</dbReference>
<keyword evidence="3 6" id="KW-0812">Transmembrane</keyword>
<comment type="subcellular location">
    <subcellularLocation>
        <location evidence="1">Membrane</location>
        <topology evidence="1">Multi-pass membrane protein</topology>
    </subcellularLocation>
</comment>